<keyword evidence="4" id="KW-1185">Reference proteome</keyword>
<gene>
    <name evidence="3" type="ORF">C7959_10376</name>
</gene>
<keyword evidence="1" id="KW-1133">Transmembrane helix</keyword>
<dbReference type="Proteomes" id="UP000295832">
    <property type="component" value="Unassembled WGS sequence"/>
</dbReference>
<proteinExistence type="predicted"/>
<dbReference type="Pfam" id="PF18050">
    <property type="entry name" value="Cyclophil_like2"/>
    <property type="match status" value="1"/>
</dbReference>
<evidence type="ECO:0000313" key="4">
    <source>
        <dbReference type="Proteomes" id="UP000295832"/>
    </source>
</evidence>
<protein>
    <recommendedName>
        <fullName evidence="2">Cyclophilin-like domain-containing protein</fullName>
    </recommendedName>
</protein>
<name>A0A4R8H1B4_9FIRM</name>
<accession>A0A4R8H1B4</accession>
<evidence type="ECO:0000313" key="3">
    <source>
        <dbReference type="EMBL" id="TDX53224.1"/>
    </source>
</evidence>
<comment type="caution">
    <text evidence="3">The sequence shown here is derived from an EMBL/GenBank/DDBJ whole genome shotgun (WGS) entry which is preliminary data.</text>
</comment>
<organism evidence="3 4">
    <name type="scientific">Orenia marismortui</name>
    <dbReference type="NCBI Taxonomy" id="46469"/>
    <lineage>
        <taxon>Bacteria</taxon>
        <taxon>Bacillati</taxon>
        <taxon>Bacillota</taxon>
        <taxon>Clostridia</taxon>
        <taxon>Halanaerobiales</taxon>
        <taxon>Halobacteroidaceae</taxon>
        <taxon>Orenia</taxon>
    </lineage>
</organism>
<feature type="domain" description="Cyclophilin-like" evidence="2">
    <location>
        <begin position="77"/>
        <end position="178"/>
    </location>
</feature>
<feature type="transmembrane region" description="Helical" evidence="1">
    <location>
        <begin position="18"/>
        <end position="38"/>
    </location>
</feature>
<dbReference type="EMBL" id="SOEG01000003">
    <property type="protein sequence ID" value="TDX53224.1"/>
    <property type="molecule type" value="Genomic_DNA"/>
</dbReference>
<dbReference type="AlphaFoldDB" id="A0A4R8H1B4"/>
<evidence type="ECO:0000259" key="2">
    <source>
        <dbReference type="Pfam" id="PF18050"/>
    </source>
</evidence>
<keyword evidence="1" id="KW-0472">Membrane</keyword>
<sequence length="185" mass="20368">MNGVSLYQMKNTISCKELILFLLIVVQIIFSVGCYNGGFNQKSYAQEENIATAESSEEIIKKSLDNKENQRSLNIRIQADGKTIVFELNDSPAAKSLYNQLPMTSDVENYSDNEKIFYPDKKLAISDTPLAKAKAGTLAYYAPWGDIVIFYGDFGSASGLYELGEVVSGGAKIASLSGMIKIEQY</sequence>
<reference evidence="3 4" key="1">
    <citation type="submission" date="2019-03" db="EMBL/GenBank/DDBJ databases">
        <title>Subsurface microbial communities from deep shales in Ohio and West Virginia, USA.</title>
        <authorList>
            <person name="Wrighton K."/>
        </authorList>
    </citation>
    <scope>NUCLEOTIDE SEQUENCE [LARGE SCALE GENOMIC DNA]</scope>
    <source>
        <strain evidence="3 4">MSL 6dP</strain>
    </source>
</reference>
<dbReference type="SUPFAM" id="SSF50891">
    <property type="entry name" value="Cyclophilin-like"/>
    <property type="match status" value="1"/>
</dbReference>
<dbReference type="InterPro" id="IPR041183">
    <property type="entry name" value="Cyclophilin-like"/>
</dbReference>
<keyword evidence="1" id="KW-0812">Transmembrane</keyword>
<dbReference type="InterPro" id="IPR029000">
    <property type="entry name" value="Cyclophilin-like_dom_sf"/>
</dbReference>
<dbReference type="Gene3D" id="2.40.100.20">
    <property type="match status" value="1"/>
</dbReference>
<evidence type="ECO:0000256" key="1">
    <source>
        <dbReference type="SAM" id="Phobius"/>
    </source>
</evidence>